<evidence type="ECO:0000313" key="2">
    <source>
        <dbReference type="EMBL" id="RKF18461.1"/>
    </source>
</evidence>
<dbReference type="Proteomes" id="UP000286482">
    <property type="component" value="Unassembled WGS sequence"/>
</dbReference>
<reference evidence="2 3" key="1">
    <citation type="submission" date="2018-09" db="EMBL/GenBank/DDBJ databases">
        <authorList>
            <person name="Wang Z."/>
        </authorList>
    </citation>
    <scope>NUCLEOTIDE SEQUENCE [LARGE SCALE GENOMIC DNA]</scope>
    <source>
        <strain evidence="2 3">ALS 81</strain>
    </source>
</reference>
<name>A0A420ECS2_9ALTE</name>
<dbReference type="NCBIfam" id="TIGR02451">
    <property type="entry name" value="anti_sig_ChrR"/>
    <property type="match status" value="1"/>
</dbReference>
<comment type="caution">
    <text evidence="2">The sequence shown here is derived from an EMBL/GenBank/DDBJ whole genome shotgun (WGS) entry which is preliminary data.</text>
</comment>
<dbReference type="InterPro" id="IPR041916">
    <property type="entry name" value="Anti_sigma_zinc_sf"/>
</dbReference>
<dbReference type="InterPro" id="IPR025979">
    <property type="entry name" value="ChrR-like_cupin_dom"/>
</dbReference>
<dbReference type="EMBL" id="RAQO01000005">
    <property type="protein sequence ID" value="RKF18461.1"/>
    <property type="molecule type" value="Genomic_DNA"/>
</dbReference>
<dbReference type="Pfam" id="PF12973">
    <property type="entry name" value="Cupin_7"/>
    <property type="match status" value="1"/>
</dbReference>
<dbReference type="Gene3D" id="2.60.120.10">
    <property type="entry name" value="Jelly Rolls"/>
    <property type="match status" value="1"/>
</dbReference>
<dbReference type="CDD" id="cd20301">
    <property type="entry name" value="cupin_ChrR"/>
    <property type="match status" value="1"/>
</dbReference>
<gene>
    <name evidence="2" type="ORF">DBZ36_08590</name>
</gene>
<protein>
    <submittedName>
        <fullName evidence="2">Transcriptional activator ChrR</fullName>
    </submittedName>
</protein>
<dbReference type="RefSeq" id="WP_120354540.1">
    <property type="nucleotide sequence ID" value="NZ_RAQO01000005.1"/>
</dbReference>
<feature type="domain" description="ChrR-like cupin" evidence="1">
    <location>
        <begin position="136"/>
        <end position="200"/>
    </location>
</feature>
<dbReference type="AlphaFoldDB" id="A0A420ECS2"/>
<dbReference type="SUPFAM" id="SSF51182">
    <property type="entry name" value="RmlC-like cupins"/>
    <property type="match status" value="1"/>
</dbReference>
<dbReference type="Gene3D" id="1.10.10.1320">
    <property type="entry name" value="Anti-sigma factor, zinc-finger domain"/>
    <property type="match status" value="1"/>
</dbReference>
<dbReference type="InterPro" id="IPR012807">
    <property type="entry name" value="Anti-sigma_ChrR"/>
</dbReference>
<evidence type="ECO:0000313" key="3">
    <source>
        <dbReference type="Proteomes" id="UP000286482"/>
    </source>
</evidence>
<proteinExistence type="predicted"/>
<dbReference type="OrthoDB" id="2988517at2"/>
<dbReference type="InterPro" id="IPR014710">
    <property type="entry name" value="RmlC-like_jellyroll"/>
</dbReference>
<dbReference type="InterPro" id="IPR011051">
    <property type="entry name" value="RmlC_Cupin_sf"/>
</dbReference>
<sequence>MKKCNHHPSQDLLRLHASGDADLALSIIVSAHLDFCPQCRDKIADIEQQNAEQMLLQPETEMPNFESMMSGILQQQQIATSPETKPSSAQIVLEGRCFDLPRVLSRHQQRIEAWRRIPGKLHRAKIPAAVNGQLDLLHMDTQAQLPEHTHKGQEYTLVLHGEFSDDNGVYSAGDLLVKGPNDSHQPRTNTTQDCLCLTYLDAPLHFKSGLASLLNPFSQYFFDKN</sequence>
<keyword evidence="3" id="KW-1185">Reference proteome</keyword>
<accession>A0A420ECS2</accession>
<organism evidence="2 3">
    <name type="scientific">Alginatibacterium sediminis</name>
    <dbReference type="NCBI Taxonomy" id="2164068"/>
    <lineage>
        <taxon>Bacteria</taxon>
        <taxon>Pseudomonadati</taxon>
        <taxon>Pseudomonadota</taxon>
        <taxon>Gammaproteobacteria</taxon>
        <taxon>Alteromonadales</taxon>
        <taxon>Alteromonadaceae</taxon>
        <taxon>Alginatibacterium</taxon>
    </lineage>
</organism>
<evidence type="ECO:0000259" key="1">
    <source>
        <dbReference type="Pfam" id="PF12973"/>
    </source>
</evidence>